<proteinExistence type="predicted"/>
<dbReference type="EMBL" id="JAEVHL010000007">
    <property type="protein sequence ID" value="MBM0274502.1"/>
    <property type="molecule type" value="Genomic_DNA"/>
</dbReference>
<keyword evidence="2" id="KW-1185">Reference proteome</keyword>
<evidence type="ECO:0000313" key="2">
    <source>
        <dbReference type="Proteomes" id="UP000622245"/>
    </source>
</evidence>
<name>A0ABS1YAV3_9ACTN</name>
<gene>
    <name evidence="1" type="ORF">JM949_02975</name>
</gene>
<organism evidence="1 2">
    <name type="scientific">Micromonospora tarensis</name>
    <dbReference type="NCBI Taxonomy" id="2806100"/>
    <lineage>
        <taxon>Bacteria</taxon>
        <taxon>Bacillati</taxon>
        <taxon>Actinomycetota</taxon>
        <taxon>Actinomycetes</taxon>
        <taxon>Micromonosporales</taxon>
        <taxon>Micromonosporaceae</taxon>
        <taxon>Micromonospora</taxon>
    </lineage>
</organism>
<dbReference type="Proteomes" id="UP000622245">
    <property type="component" value="Unassembled WGS sequence"/>
</dbReference>
<comment type="caution">
    <text evidence="1">The sequence shown here is derived from an EMBL/GenBank/DDBJ whole genome shotgun (WGS) entry which is preliminary data.</text>
</comment>
<protein>
    <submittedName>
        <fullName evidence="1">Uncharacterized protein</fullName>
    </submittedName>
</protein>
<dbReference type="RefSeq" id="WP_203146926.1">
    <property type="nucleotide sequence ID" value="NZ_JAEVHL010000007.1"/>
</dbReference>
<reference evidence="1 2" key="1">
    <citation type="submission" date="2021-01" db="EMBL/GenBank/DDBJ databases">
        <title>Draft genome sequence of Micromonospora sp. strain STR1s_6.</title>
        <authorList>
            <person name="Karlyshev A."/>
            <person name="Jawad R."/>
        </authorList>
    </citation>
    <scope>NUCLEOTIDE SEQUENCE [LARGE SCALE GENOMIC DNA]</scope>
    <source>
        <strain evidence="1 2">STR1S-6</strain>
    </source>
</reference>
<sequence>MPERCSVAVAVGDVAQVGEKLDGGVVVAGFLGGDEVVDLLPHAGLADGEGVESSWRVAVTDQLPATGFDVGEVERRNRNLTRLGDAVGVVKTHNMVLDTTAPAGASSPLATAADIAGTGDRAHGHLRLSTARERHHQG</sequence>
<evidence type="ECO:0000313" key="1">
    <source>
        <dbReference type="EMBL" id="MBM0274502.1"/>
    </source>
</evidence>
<accession>A0ABS1YAV3</accession>